<accession>A0ABV6LYA3</accession>
<name>A0ABV6LYA3_9ACTN</name>
<sequence length="70" mass="7474">MTTVAFDSDAARAAVTIASQQIAAYADKHAITITPAQCEDLAEVLVSHYQAFFAGVRYATTQRSTPEPGQ</sequence>
<dbReference type="EMBL" id="JBHLUH010000007">
    <property type="protein sequence ID" value="MFC0527214.1"/>
    <property type="molecule type" value="Genomic_DNA"/>
</dbReference>
<evidence type="ECO:0000313" key="2">
    <source>
        <dbReference type="Proteomes" id="UP001589867"/>
    </source>
</evidence>
<dbReference type="Proteomes" id="UP001589867">
    <property type="component" value="Unassembled WGS sequence"/>
</dbReference>
<comment type="caution">
    <text evidence="1">The sequence shown here is derived from an EMBL/GenBank/DDBJ whole genome shotgun (WGS) entry which is preliminary data.</text>
</comment>
<evidence type="ECO:0000313" key="1">
    <source>
        <dbReference type="EMBL" id="MFC0527214.1"/>
    </source>
</evidence>
<gene>
    <name evidence="1" type="ORF">ACFFIA_06035</name>
</gene>
<proteinExistence type="predicted"/>
<protein>
    <recommendedName>
        <fullName evidence="3">PE domain-containing protein</fullName>
    </recommendedName>
</protein>
<organism evidence="1 2">
    <name type="scientific">Phytohabitans kaempferiae</name>
    <dbReference type="NCBI Taxonomy" id="1620943"/>
    <lineage>
        <taxon>Bacteria</taxon>
        <taxon>Bacillati</taxon>
        <taxon>Actinomycetota</taxon>
        <taxon>Actinomycetes</taxon>
        <taxon>Micromonosporales</taxon>
        <taxon>Micromonosporaceae</taxon>
    </lineage>
</organism>
<evidence type="ECO:0008006" key="3">
    <source>
        <dbReference type="Google" id="ProtNLM"/>
    </source>
</evidence>
<reference evidence="1 2" key="1">
    <citation type="submission" date="2024-09" db="EMBL/GenBank/DDBJ databases">
        <authorList>
            <person name="Sun Q."/>
            <person name="Mori K."/>
        </authorList>
    </citation>
    <scope>NUCLEOTIDE SEQUENCE [LARGE SCALE GENOMIC DNA]</scope>
    <source>
        <strain evidence="1 2">TBRC 3947</strain>
    </source>
</reference>
<keyword evidence="2" id="KW-1185">Reference proteome</keyword>
<dbReference type="RefSeq" id="WP_377246680.1">
    <property type="nucleotide sequence ID" value="NZ_JBHLUH010000007.1"/>
</dbReference>